<feature type="region of interest" description="Disordered" evidence="1">
    <location>
        <begin position="24"/>
        <end position="49"/>
    </location>
</feature>
<organism evidence="2 3">
    <name type="scientific">Brassica campestris</name>
    <name type="common">Field mustard</name>
    <dbReference type="NCBI Taxonomy" id="3711"/>
    <lineage>
        <taxon>Eukaryota</taxon>
        <taxon>Viridiplantae</taxon>
        <taxon>Streptophyta</taxon>
        <taxon>Embryophyta</taxon>
        <taxon>Tracheophyta</taxon>
        <taxon>Spermatophyta</taxon>
        <taxon>Magnoliopsida</taxon>
        <taxon>eudicotyledons</taxon>
        <taxon>Gunneridae</taxon>
        <taxon>Pentapetalae</taxon>
        <taxon>rosids</taxon>
        <taxon>malvids</taxon>
        <taxon>Brassicales</taxon>
        <taxon>Brassicaceae</taxon>
        <taxon>Brassiceae</taxon>
        <taxon>Brassica</taxon>
    </lineage>
</organism>
<dbReference type="Proteomes" id="UP000264353">
    <property type="component" value="Chromosome A2"/>
</dbReference>
<feature type="compositionally biased region" description="Basic residues" evidence="1">
    <location>
        <begin position="35"/>
        <end position="49"/>
    </location>
</feature>
<dbReference type="EMBL" id="CM010629">
    <property type="protein sequence ID" value="RID74916.1"/>
    <property type="molecule type" value="Genomic_DNA"/>
</dbReference>
<evidence type="ECO:0000313" key="3">
    <source>
        <dbReference type="Proteomes" id="UP000264353"/>
    </source>
</evidence>
<sequence length="49" mass="5702">MIDSFESSDYTAKLWAQLQILPSSPSHQINPELQHHRKKTGWKARKPTL</sequence>
<proteinExistence type="predicted"/>
<accession>A0A398AI21</accession>
<protein>
    <submittedName>
        <fullName evidence="2">Uncharacterized protein</fullName>
    </submittedName>
</protein>
<evidence type="ECO:0000256" key="1">
    <source>
        <dbReference type="SAM" id="MobiDB-lite"/>
    </source>
</evidence>
<dbReference type="AlphaFoldDB" id="A0A398AI21"/>
<reference evidence="2 3" key="1">
    <citation type="submission" date="2018-06" db="EMBL/GenBank/DDBJ databases">
        <title>WGS assembly of Brassica rapa FPsc.</title>
        <authorList>
            <person name="Bowman J."/>
            <person name="Kohchi T."/>
            <person name="Yamato K."/>
            <person name="Jenkins J."/>
            <person name="Shu S."/>
            <person name="Ishizaki K."/>
            <person name="Yamaoka S."/>
            <person name="Nishihama R."/>
            <person name="Nakamura Y."/>
            <person name="Berger F."/>
            <person name="Adam C."/>
            <person name="Aki S."/>
            <person name="Althoff F."/>
            <person name="Araki T."/>
            <person name="Arteaga-Vazquez M."/>
            <person name="Balasubrmanian S."/>
            <person name="Bauer D."/>
            <person name="Boehm C."/>
            <person name="Briginshaw L."/>
            <person name="Caballero-Perez J."/>
            <person name="Catarino B."/>
            <person name="Chen F."/>
            <person name="Chiyoda S."/>
            <person name="Chovatia M."/>
            <person name="Davies K."/>
            <person name="Delmans M."/>
            <person name="Demura T."/>
            <person name="Dierschke T."/>
            <person name="Dolan L."/>
            <person name="Dorantes-Acosta A."/>
            <person name="Eklund D."/>
            <person name="Florent S."/>
            <person name="Flores-Sandoval E."/>
            <person name="Fujiyama A."/>
            <person name="Fukuzawa H."/>
            <person name="Galik B."/>
            <person name="Grimanelli D."/>
            <person name="Grimwood J."/>
            <person name="Grossniklaus U."/>
            <person name="Hamada T."/>
            <person name="Haseloff J."/>
            <person name="Hetherington A."/>
            <person name="Higo A."/>
            <person name="Hirakawa Y."/>
            <person name="Hundley H."/>
            <person name="Ikeda Y."/>
            <person name="Inoue K."/>
            <person name="Inoue S."/>
            <person name="Ishida S."/>
            <person name="Jia Q."/>
            <person name="Kakita M."/>
            <person name="Kanazawa T."/>
            <person name="Kawai Y."/>
            <person name="Kawashima T."/>
            <person name="Kennedy M."/>
            <person name="Kinose K."/>
            <person name="Kinoshita T."/>
            <person name="Kohara Y."/>
            <person name="Koide E."/>
            <person name="Komatsu K."/>
            <person name="Kopischke S."/>
            <person name="Kubo M."/>
            <person name="Kyozuka J."/>
            <person name="Lagercrantz U."/>
            <person name="Lin S."/>
            <person name="Lindquist E."/>
            <person name="Lipzen A."/>
            <person name="Lu C."/>
            <person name="Luna E."/>
            <person name="Martienssen R."/>
            <person name="Minamino N."/>
            <person name="Mizutani M."/>
            <person name="Mizutani M."/>
            <person name="Mochizuki N."/>
            <person name="Monte I."/>
            <person name="Mosher R."/>
            <person name="Nagasaki H."/>
            <person name="Nakagami H."/>
            <person name="Naramoto S."/>
            <person name="Nishitani K."/>
            <person name="Ohtani M."/>
            <person name="Okamoto T."/>
            <person name="Okumura M."/>
            <person name="Phillips J."/>
            <person name="Pollak B."/>
            <person name="Reinders A."/>
            <person name="Roevekamp M."/>
            <person name="Sano R."/>
            <person name="Sawa S."/>
            <person name="Schmid M."/>
            <person name="Shirakawa M."/>
            <person name="Solano R."/>
            <person name="Spunde A."/>
            <person name="Suetsugu N."/>
            <person name="Sugano S."/>
            <person name="Sugiyama A."/>
            <person name="Sun R."/>
            <person name="Suzuki Y."/>
            <person name="Takenaka M."/>
            <person name="Takezawa D."/>
            <person name="Tomogane H."/>
            <person name="Tsuzuki M."/>
            <person name="Ueda T."/>
            <person name="Umeda M."/>
            <person name="Ward J."/>
            <person name="Watanabe Y."/>
            <person name="Yazaki K."/>
            <person name="Yokoyama R."/>
            <person name="Yoshitake Y."/>
            <person name="Yotsui I."/>
            <person name="Zachgo S."/>
            <person name="Schmutz J."/>
        </authorList>
    </citation>
    <scope>NUCLEOTIDE SEQUENCE [LARGE SCALE GENOMIC DNA]</scope>
    <source>
        <strain evidence="3">cv. B-3</strain>
    </source>
</reference>
<name>A0A398AI21_BRACM</name>
<evidence type="ECO:0000313" key="2">
    <source>
        <dbReference type="EMBL" id="RID74916.1"/>
    </source>
</evidence>
<gene>
    <name evidence="2" type="ORF">BRARA_B01991</name>
</gene>